<sequence>MEPAPAPVNKTYLPLKVTPLTAACSKPSKNGRRWDGLGSWVGNSRSSGQRSSFLDGIGVQGVFVGTSNGGRLVDFNFLGGFQELDQFTVDLVQFNLGTSVQFSLLGKSLVSLGQVFSDGWLGNLGQVGTLRHFQDVLLQLSDVFSWFFRVLNVTLVVDNSLWTLWVGDVLVNWVQVQDLLTVLNQLVTQFLGQSIVLTLGFVSVVDVIFHEFDQGGVGSVHDVDGFRDQLSILLSLVNSSKAAASIVAPPAAAPAAAAPAAAAEAKLTPATEAYFWAQASKKALASFSEPKRAAGSSIKAINKVEDCLPAPKPHLPCKYFLAEATEKPPGILEAINLAIKEEDCLPNSPEKVSWN</sequence>
<dbReference type="AlphaFoldDB" id="A0A9P8TDS8"/>
<evidence type="ECO:0000313" key="1">
    <source>
        <dbReference type="EMBL" id="KAH3675813.1"/>
    </source>
</evidence>
<gene>
    <name evidence="1" type="ORF">WICPIJ_009266</name>
</gene>
<reference evidence="1" key="2">
    <citation type="submission" date="2021-01" db="EMBL/GenBank/DDBJ databases">
        <authorList>
            <person name="Schikora-Tamarit M.A."/>
        </authorList>
    </citation>
    <scope>NUCLEOTIDE SEQUENCE</scope>
    <source>
        <strain evidence="1">CBS2887</strain>
    </source>
</reference>
<dbReference type="Proteomes" id="UP000774326">
    <property type="component" value="Unassembled WGS sequence"/>
</dbReference>
<comment type="caution">
    <text evidence="1">The sequence shown here is derived from an EMBL/GenBank/DDBJ whole genome shotgun (WGS) entry which is preliminary data.</text>
</comment>
<protein>
    <submittedName>
        <fullName evidence="1">Uncharacterized protein</fullName>
    </submittedName>
</protein>
<keyword evidence="2" id="KW-1185">Reference proteome</keyword>
<proteinExistence type="predicted"/>
<accession>A0A9P8TDS8</accession>
<evidence type="ECO:0000313" key="2">
    <source>
        <dbReference type="Proteomes" id="UP000774326"/>
    </source>
</evidence>
<organism evidence="1 2">
    <name type="scientific">Wickerhamomyces pijperi</name>
    <name type="common">Yeast</name>
    <name type="synonym">Pichia pijperi</name>
    <dbReference type="NCBI Taxonomy" id="599730"/>
    <lineage>
        <taxon>Eukaryota</taxon>
        <taxon>Fungi</taxon>
        <taxon>Dikarya</taxon>
        <taxon>Ascomycota</taxon>
        <taxon>Saccharomycotina</taxon>
        <taxon>Saccharomycetes</taxon>
        <taxon>Phaffomycetales</taxon>
        <taxon>Wickerhamomycetaceae</taxon>
        <taxon>Wickerhamomyces</taxon>
    </lineage>
</organism>
<name>A0A9P8TDS8_WICPI</name>
<dbReference type="EMBL" id="JAEUBG010005348">
    <property type="protein sequence ID" value="KAH3675813.1"/>
    <property type="molecule type" value="Genomic_DNA"/>
</dbReference>
<reference evidence="1" key="1">
    <citation type="journal article" date="2021" name="Open Biol.">
        <title>Shared evolutionary footprints suggest mitochondrial oxidative damage underlies multiple complex I losses in fungi.</title>
        <authorList>
            <person name="Schikora-Tamarit M.A."/>
            <person name="Marcet-Houben M."/>
            <person name="Nosek J."/>
            <person name="Gabaldon T."/>
        </authorList>
    </citation>
    <scope>NUCLEOTIDE SEQUENCE</scope>
    <source>
        <strain evidence="1">CBS2887</strain>
    </source>
</reference>